<evidence type="ECO:0000313" key="1">
    <source>
        <dbReference type="EMBL" id="JAH44533.1"/>
    </source>
</evidence>
<organism evidence="1">
    <name type="scientific">Anguilla anguilla</name>
    <name type="common">European freshwater eel</name>
    <name type="synonym">Muraena anguilla</name>
    <dbReference type="NCBI Taxonomy" id="7936"/>
    <lineage>
        <taxon>Eukaryota</taxon>
        <taxon>Metazoa</taxon>
        <taxon>Chordata</taxon>
        <taxon>Craniata</taxon>
        <taxon>Vertebrata</taxon>
        <taxon>Euteleostomi</taxon>
        <taxon>Actinopterygii</taxon>
        <taxon>Neopterygii</taxon>
        <taxon>Teleostei</taxon>
        <taxon>Anguilliformes</taxon>
        <taxon>Anguillidae</taxon>
        <taxon>Anguilla</taxon>
    </lineage>
</organism>
<reference evidence="1" key="1">
    <citation type="submission" date="2014-11" db="EMBL/GenBank/DDBJ databases">
        <authorList>
            <person name="Amaro Gonzalez C."/>
        </authorList>
    </citation>
    <scope>NUCLEOTIDE SEQUENCE</scope>
</reference>
<name>A0A0E9SVF2_ANGAN</name>
<protein>
    <submittedName>
        <fullName evidence="1">Uncharacterized protein</fullName>
    </submittedName>
</protein>
<proteinExistence type="predicted"/>
<sequence>MTVISSPPALCHNYPARPDQNKLAALIFVLFNALCFHIKEPLYQRGVMDIYMASMQAKGGLDYPLIFSMHVVIGARMYAKP</sequence>
<dbReference type="AlphaFoldDB" id="A0A0E9SVF2"/>
<reference evidence="1" key="2">
    <citation type="journal article" date="2015" name="Fish Shellfish Immunol.">
        <title>Early steps in the European eel (Anguilla anguilla)-Vibrio vulnificus interaction in the gills: Role of the RtxA13 toxin.</title>
        <authorList>
            <person name="Callol A."/>
            <person name="Pajuelo D."/>
            <person name="Ebbesson L."/>
            <person name="Teles M."/>
            <person name="MacKenzie S."/>
            <person name="Amaro C."/>
        </authorList>
    </citation>
    <scope>NUCLEOTIDE SEQUENCE</scope>
</reference>
<accession>A0A0E9SVF2</accession>
<dbReference type="EMBL" id="GBXM01064044">
    <property type="protein sequence ID" value="JAH44533.1"/>
    <property type="molecule type" value="Transcribed_RNA"/>
</dbReference>